<dbReference type="PANTHER" id="PTHR43415:SF3">
    <property type="entry name" value="GNAT-FAMILY ACETYLTRANSFERASE"/>
    <property type="match status" value="1"/>
</dbReference>
<organism evidence="2 3">
    <name type="scientific">Hymenobacter glacieicola</name>
    <dbReference type="NCBI Taxonomy" id="1562124"/>
    <lineage>
        <taxon>Bacteria</taxon>
        <taxon>Pseudomonadati</taxon>
        <taxon>Bacteroidota</taxon>
        <taxon>Cytophagia</taxon>
        <taxon>Cytophagales</taxon>
        <taxon>Hymenobacteraceae</taxon>
        <taxon>Hymenobacter</taxon>
    </lineage>
</organism>
<dbReference type="InterPro" id="IPR016181">
    <property type="entry name" value="Acyl_CoA_acyltransferase"/>
</dbReference>
<dbReference type="Gene3D" id="3.40.630.30">
    <property type="match status" value="1"/>
</dbReference>
<dbReference type="Proteomes" id="UP000601361">
    <property type="component" value="Unassembled WGS sequence"/>
</dbReference>
<keyword evidence="3" id="KW-1185">Reference proteome</keyword>
<sequence>MNIHGKKVILRAIEETDLPLLHQWANDPEIWKMLGGWHFPSSFEYQKKWFAALGTDQLNQRFAVEAPGVGLIGTTNLVDVDWKNNNAFHGVMLGAKDIRGKGYGIDTIMSVMRFAFEELHLERLDTTIIEYNTISLNIYTNKCGWKHEGTRRNWYFRNNRYWDRLEMGITRADYFALVEESNYWADDQG</sequence>
<dbReference type="PANTHER" id="PTHR43415">
    <property type="entry name" value="SPERMIDINE N(1)-ACETYLTRANSFERASE"/>
    <property type="match status" value="1"/>
</dbReference>
<accession>A0ABQ1X097</accession>
<dbReference type="EMBL" id="BMGS01000008">
    <property type="protein sequence ID" value="GGG53486.1"/>
    <property type="molecule type" value="Genomic_DNA"/>
</dbReference>
<name>A0ABQ1X097_9BACT</name>
<feature type="domain" description="N-acetyltransferase" evidence="1">
    <location>
        <begin position="8"/>
        <end position="168"/>
    </location>
</feature>
<dbReference type="RefSeq" id="WP_188558882.1">
    <property type="nucleotide sequence ID" value="NZ_BMGS01000008.1"/>
</dbReference>
<evidence type="ECO:0000259" key="1">
    <source>
        <dbReference type="PROSITE" id="PS51186"/>
    </source>
</evidence>
<comment type="caution">
    <text evidence="2">The sequence shown here is derived from an EMBL/GenBank/DDBJ whole genome shotgun (WGS) entry which is preliminary data.</text>
</comment>
<dbReference type="InterPro" id="IPR000182">
    <property type="entry name" value="GNAT_dom"/>
</dbReference>
<evidence type="ECO:0000313" key="2">
    <source>
        <dbReference type="EMBL" id="GGG53486.1"/>
    </source>
</evidence>
<dbReference type="Pfam" id="PF13302">
    <property type="entry name" value="Acetyltransf_3"/>
    <property type="match status" value="1"/>
</dbReference>
<evidence type="ECO:0000313" key="3">
    <source>
        <dbReference type="Proteomes" id="UP000601361"/>
    </source>
</evidence>
<gene>
    <name evidence="2" type="ORF">GCM10011378_32210</name>
</gene>
<proteinExistence type="predicted"/>
<dbReference type="SUPFAM" id="SSF55729">
    <property type="entry name" value="Acyl-CoA N-acyltransferases (Nat)"/>
    <property type="match status" value="1"/>
</dbReference>
<protein>
    <submittedName>
        <fullName evidence="2">N-acetyltransferase</fullName>
    </submittedName>
</protein>
<reference evidence="3" key="1">
    <citation type="journal article" date="2019" name="Int. J. Syst. Evol. Microbiol.">
        <title>The Global Catalogue of Microorganisms (GCM) 10K type strain sequencing project: providing services to taxonomists for standard genome sequencing and annotation.</title>
        <authorList>
            <consortium name="The Broad Institute Genomics Platform"/>
            <consortium name="The Broad Institute Genome Sequencing Center for Infectious Disease"/>
            <person name="Wu L."/>
            <person name="Ma J."/>
        </authorList>
    </citation>
    <scope>NUCLEOTIDE SEQUENCE [LARGE SCALE GENOMIC DNA]</scope>
    <source>
        <strain evidence="3">CGMCC 1.12990</strain>
    </source>
</reference>
<dbReference type="PROSITE" id="PS51186">
    <property type="entry name" value="GNAT"/>
    <property type="match status" value="1"/>
</dbReference>